<protein>
    <recommendedName>
        <fullName evidence="9 10">tRNA (guanine(26)-N(2))-dimethyltransferase</fullName>
        <ecNumber evidence="7 10">2.1.1.216</ecNumber>
    </recommendedName>
</protein>
<dbReference type="FunFam" id="3.30.56.70:FF:000001">
    <property type="entry name" value="tRNA (guanine(26)-N(2))-dimethyltransferase"/>
    <property type="match status" value="1"/>
</dbReference>
<dbReference type="FunCoup" id="A0A6P6XT58">
    <property type="interactions" value="1934"/>
</dbReference>
<dbReference type="PANTHER" id="PTHR10631:SF3">
    <property type="entry name" value="TRNA (GUANINE(26)-N(2))-DIMETHYLTRANSFERASE"/>
    <property type="match status" value="1"/>
</dbReference>
<dbReference type="InParanoid" id="A0A6P6XT58"/>
<dbReference type="CTD" id="170650"/>
<feature type="region of interest" description="Disordered" evidence="11">
    <location>
        <begin position="478"/>
        <end position="515"/>
    </location>
</feature>
<evidence type="ECO:0000256" key="2">
    <source>
        <dbReference type="ARBA" id="ARBA00022603"/>
    </source>
</evidence>
<dbReference type="KEGG" id="dpte:113791028"/>
<comment type="catalytic activity">
    <reaction evidence="8 10">
        <text>guanosine(26) in tRNA + 2 S-adenosyl-L-methionine = N(2)-dimethylguanosine(26) in tRNA + 2 S-adenosyl-L-homocysteine + 2 H(+)</text>
        <dbReference type="Rhea" id="RHEA:43140"/>
        <dbReference type="Rhea" id="RHEA-COMP:10359"/>
        <dbReference type="Rhea" id="RHEA-COMP:10360"/>
        <dbReference type="ChEBI" id="CHEBI:15378"/>
        <dbReference type="ChEBI" id="CHEBI:57856"/>
        <dbReference type="ChEBI" id="CHEBI:59789"/>
        <dbReference type="ChEBI" id="CHEBI:74269"/>
        <dbReference type="ChEBI" id="CHEBI:74513"/>
        <dbReference type="EC" id="2.1.1.216"/>
    </reaction>
</comment>
<keyword evidence="6 10" id="KW-0694">RNA-binding</keyword>
<name>A0A6P6XT58_DERPT</name>
<organism evidence="12 13">
    <name type="scientific">Dermatophagoides pteronyssinus</name>
    <name type="common">European house dust mite</name>
    <dbReference type="NCBI Taxonomy" id="6956"/>
    <lineage>
        <taxon>Eukaryota</taxon>
        <taxon>Metazoa</taxon>
        <taxon>Ecdysozoa</taxon>
        <taxon>Arthropoda</taxon>
        <taxon>Chelicerata</taxon>
        <taxon>Arachnida</taxon>
        <taxon>Acari</taxon>
        <taxon>Acariformes</taxon>
        <taxon>Sarcoptiformes</taxon>
        <taxon>Astigmata</taxon>
        <taxon>Psoroptidia</taxon>
        <taxon>Analgoidea</taxon>
        <taxon>Pyroglyphidae</taxon>
        <taxon>Dermatophagoidinae</taxon>
        <taxon>Dermatophagoides</taxon>
    </lineage>
</organism>
<dbReference type="Gene3D" id="3.30.56.70">
    <property type="entry name" value="N2,N2-dimethylguanosine tRNA methyltransferase, C-terminal domain"/>
    <property type="match status" value="1"/>
</dbReference>
<dbReference type="GO" id="GO:0002940">
    <property type="term" value="P:tRNA N2-guanine methylation"/>
    <property type="evidence" value="ECO:0007669"/>
    <property type="project" value="TreeGrafter"/>
</dbReference>
<evidence type="ECO:0000313" key="12">
    <source>
        <dbReference type="Proteomes" id="UP000515146"/>
    </source>
</evidence>
<dbReference type="OMA" id="PNPTPYW"/>
<dbReference type="SUPFAM" id="SSF53335">
    <property type="entry name" value="S-adenosyl-L-methionine-dependent methyltransferases"/>
    <property type="match status" value="1"/>
</dbReference>
<dbReference type="GO" id="GO:0160104">
    <property type="term" value="F:tRNA (guanine(26)-N2)-dimethyltransferase activity"/>
    <property type="evidence" value="ECO:0007669"/>
    <property type="project" value="UniProtKB-UniRule"/>
</dbReference>
<evidence type="ECO:0000256" key="6">
    <source>
        <dbReference type="ARBA" id="ARBA00022884"/>
    </source>
</evidence>
<dbReference type="NCBIfam" id="TIGR00308">
    <property type="entry name" value="TRM1"/>
    <property type="match status" value="1"/>
</dbReference>
<feature type="compositionally biased region" description="Basic and acidic residues" evidence="11">
    <location>
        <begin position="488"/>
        <end position="497"/>
    </location>
</feature>
<evidence type="ECO:0000256" key="10">
    <source>
        <dbReference type="PROSITE-ProRule" id="PRU00958"/>
    </source>
</evidence>
<evidence type="ECO:0000256" key="1">
    <source>
        <dbReference type="ARBA" id="ARBA00022555"/>
    </source>
</evidence>
<evidence type="ECO:0000256" key="4">
    <source>
        <dbReference type="ARBA" id="ARBA00022691"/>
    </source>
</evidence>
<dbReference type="InterPro" id="IPR029063">
    <property type="entry name" value="SAM-dependent_MTases_sf"/>
</dbReference>
<dbReference type="CDD" id="cd02440">
    <property type="entry name" value="AdoMet_MTases"/>
    <property type="match status" value="1"/>
</dbReference>
<reference evidence="13" key="1">
    <citation type="submission" date="2025-08" db="UniProtKB">
        <authorList>
            <consortium name="RefSeq"/>
        </authorList>
    </citation>
    <scope>IDENTIFICATION</scope>
    <source>
        <strain evidence="13">Airmid</strain>
    </source>
</reference>
<dbReference type="Gene3D" id="3.40.50.150">
    <property type="entry name" value="Vaccinia Virus protein VP39"/>
    <property type="match status" value="1"/>
</dbReference>
<dbReference type="InterPro" id="IPR042296">
    <property type="entry name" value="tRNA_met_Trm1_C"/>
</dbReference>
<keyword evidence="5 10" id="KW-0819">tRNA processing</keyword>
<dbReference type="EC" id="2.1.1.216" evidence="7 10"/>
<evidence type="ECO:0000256" key="5">
    <source>
        <dbReference type="ARBA" id="ARBA00022694"/>
    </source>
</evidence>
<keyword evidence="2 10" id="KW-0489">Methyltransferase</keyword>
<dbReference type="Proteomes" id="UP000515146">
    <property type="component" value="Unplaced"/>
</dbReference>
<dbReference type="AlphaFoldDB" id="A0A6P6XT58"/>
<keyword evidence="4 10" id="KW-0949">S-adenosyl-L-methionine</keyword>
<evidence type="ECO:0000256" key="8">
    <source>
        <dbReference type="ARBA" id="ARBA00051897"/>
    </source>
</evidence>
<evidence type="ECO:0000256" key="7">
    <source>
        <dbReference type="ARBA" id="ARBA00039099"/>
    </source>
</evidence>
<proteinExistence type="inferred from homology"/>
<evidence type="ECO:0000256" key="3">
    <source>
        <dbReference type="ARBA" id="ARBA00022679"/>
    </source>
</evidence>
<dbReference type="InterPro" id="IPR002905">
    <property type="entry name" value="Trm1"/>
</dbReference>
<dbReference type="PROSITE" id="PS51626">
    <property type="entry name" value="SAM_MT_TRM1"/>
    <property type="match status" value="1"/>
</dbReference>
<evidence type="ECO:0000256" key="11">
    <source>
        <dbReference type="SAM" id="MobiDB-lite"/>
    </source>
</evidence>
<comment type="similarity">
    <text evidence="10">Belongs to the class I-like SAM-binding methyltransferase superfamily. Trm1 family.</text>
</comment>
<gene>
    <name evidence="13" type="primary">LOC113791028</name>
</gene>
<keyword evidence="3 10" id="KW-0808">Transferase</keyword>
<dbReference type="GO" id="GO:0000049">
    <property type="term" value="F:tRNA binding"/>
    <property type="evidence" value="ECO:0007669"/>
    <property type="project" value="UniProtKB-UniRule"/>
</dbReference>
<evidence type="ECO:0000256" key="9">
    <source>
        <dbReference type="ARBA" id="ARBA00074266"/>
    </source>
</evidence>
<dbReference type="FunFam" id="3.40.50.150:FF:000051">
    <property type="entry name" value="tRNA (guanine(26)-N(2))-dimethyltransferase"/>
    <property type="match status" value="1"/>
</dbReference>
<dbReference type="RefSeq" id="XP_027196545.1">
    <property type="nucleotide sequence ID" value="XM_027340744.1"/>
</dbReference>
<accession>A0A6P6XT58</accession>
<keyword evidence="1 10" id="KW-0820">tRNA-binding</keyword>
<sequence>MDSNKDNNGDGKDNKIIREGKARINCQKQVFYNVVQEFNRDLSVLAVHTYLKHQLWNYSLSVPKNYVKDRVSILDALSATGLRSIRYSLECKQCSLPIDIIANDISEDAIDLIESNIQLNDVYNVIVTNEDASMLMHKKKALNERITIIDLDPYGSPTQFLDSAIQNIVDGGLLMVTSTDMAVLCGNHGNACFAKYGSYPLRAKFCHEMALRIICASVNSHAARYGRHAIPLLSLSIDFYARIFFRVFTSKKEAQQSMKKMSYIYLCKGCESFHLQPLCEMKDGNEKNLIPATVECDKICSICGHTYRIGGPIWSSSIHDKDFVHQLQNELETLQNSGDNQFGTYRRIEGMLQLVSEELDDCPLYYHLDRLCSIVCCPMPSMKTFRSILINGGYQFSLSHAFKNTMKTNAPNEFIWAMIKHVAKKSESSHKSKRIPSHIQNILDKNFPYTINDTLVQEEPLSKSKNLLRYQLNPEQYWGPKSRPGKMVKNDAKRTNIDDDDDNDEICLNKSMKTV</sequence>
<dbReference type="PANTHER" id="PTHR10631">
    <property type="entry name" value="N 2 ,N 2 -DIMETHYLGUANOSINE TRNA METHYLTRANSFERASE"/>
    <property type="match status" value="1"/>
</dbReference>
<dbReference type="Pfam" id="PF02005">
    <property type="entry name" value="TRM"/>
    <property type="match status" value="1"/>
</dbReference>
<dbReference type="OrthoDB" id="6349953at2759"/>
<evidence type="ECO:0000313" key="13">
    <source>
        <dbReference type="RefSeq" id="XP_027196545.1"/>
    </source>
</evidence>
<keyword evidence="12" id="KW-1185">Reference proteome</keyword>
<dbReference type="GO" id="GO:0005634">
    <property type="term" value="C:nucleus"/>
    <property type="evidence" value="ECO:0007669"/>
    <property type="project" value="TreeGrafter"/>
</dbReference>